<comment type="caution">
    <text evidence="1">The sequence shown here is derived from an EMBL/GenBank/DDBJ whole genome shotgun (WGS) entry which is preliminary data.</text>
</comment>
<organism evidence="1 2">
    <name type="scientific">Pelagovum pacificum</name>
    <dbReference type="NCBI Taxonomy" id="2588711"/>
    <lineage>
        <taxon>Bacteria</taxon>
        <taxon>Pseudomonadati</taxon>
        <taxon>Pseudomonadota</taxon>
        <taxon>Alphaproteobacteria</taxon>
        <taxon>Rhodobacterales</taxon>
        <taxon>Paracoccaceae</taxon>
        <taxon>Pelagovum</taxon>
    </lineage>
</organism>
<sequence length="212" mass="23718">MNSCPIETTALLAQPLPRDANGNARYFIPERRMPVAPGSKLARKVGLRKYRGKDLGPGFVIQAHHLATALHEVFAALDHHAPEGAPHAFRSDGPLFFALRLPDEQYRYMTELFEALAPWLFEKTEAFSKIVIASDLPASKREAAVNMLMTFPVLRSAMVRQLSYRTAGQYYGLEVLIRNDGFATDELTDLTDPSRDHAAISSFLARREPPPR</sequence>
<dbReference type="AlphaFoldDB" id="A0A5C5GFN9"/>
<gene>
    <name evidence="1" type="ORF">FHY64_03530</name>
</gene>
<proteinExistence type="predicted"/>
<dbReference type="Pfam" id="PF24229">
    <property type="entry name" value="Phage_TreK"/>
    <property type="match status" value="1"/>
</dbReference>
<keyword evidence="2" id="KW-1185">Reference proteome</keyword>
<evidence type="ECO:0000313" key="1">
    <source>
        <dbReference type="EMBL" id="TNY32376.1"/>
    </source>
</evidence>
<dbReference type="RefSeq" id="WP_140193054.1">
    <property type="nucleotide sequence ID" value="NZ_CP065915.1"/>
</dbReference>
<accession>A0A5C5GFN9</accession>
<dbReference type="EMBL" id="VFFF01000001">
    <property type="protein sequence ID" value="TNY32376.1"/>
    <property type="molecule type" value="Genomic_DNA"/>
</dbReference>
<dbReference type="Proteomes" id="UP000314011">
    <property type="component" value="Unassembled WGS sequence"/>
</dbReference>
<evidence type="ECO:0000313" key="2">
    <source>
        <dbReference type="Proteomes" id="UP000314011"/>
    </source>
</evidence>
<reference evidence="1 2" key="1">
    <citation type="submission" date="2019-06" db="EMBL/GenBank/DDBJ databases">
        <title>Genome of new Rhodobacteraceae sp. SM1903.</title>
        <authorList>
            <person name="Ren X."/>
        </authorList>
    </citation>
    <scope>NUCLEOTIDE SEQUENCE [LARGE SCALE GENOMIC DNA]</scope>
    <source>
        <strain evidence="1 2">SM1903</strain>
    </source>
</reference>
<protein>
    <submittedName>
        <fullName evidence="1">Uncharacterized protein</fullName>
    </submittedName>
</protein>
<dbReference type="InterPro" id="IPR057547">
    <property type="entry name" value="Phage_TreK-like"/>
</dbReference>
<name>A0A5C5GFN9_9RHOB</name>
<dbReference type="OrthoDB" id="9994942at2"/>